<dbReference type="Pfam" id="PF13692">
    <property type="entry name" value="Glyco_trans_1_4"/>
    <property type="match status" value="1"/>
</dbReference>
<reference evidence="2 3" key="1">
    <citation type="submission" date="2023-12" db="EMBL/GenBank/DDBJ databases">
        <title>Thiobacillus sedimentum sp. nov., a chemolithoautotrophic sulfur-oxidizing bacterium isolated from freshwater sediment.</title>
        <authorList>
            <person name="Luo J."/>
            <person name="Dai C."/>
        </authorList>
    </citation>
    <scope>NUCLEOTIDE SEQUENCE [LARGE SCALE GENOMIC DNA]</scope>
    <source>
        <strain evidence="2 3">SCUT-2</strain>
    </source>
</reference>
<dbReference type="RefSeq" id="WP_324778860.1">
    <property type="nucleotide sequence ID" value="NZ_CP141769.1"/>
</dbReference>
<dbReference type="Proteomes" id="UP001334732">
    <property type="component" value="Chromosome"/>
</dbReference>
<dbReference type="EMBL" id="CP141769">
    <property type="protein sequence ID" value="WRS38330.1"/>
    <property type="molecule type" value="Genomic_DNA"/>
</dbReference>
<evidence type="ECO:0000313" key="2">
    <source>
        <dbReference type="EMBL" id="WRS38330.1"/>
    </source>
</evidence>
<accession>A0ABZ1CGV2</accession>
<dbReference type="PANTHER" id="PTHR12526">
    <property type="entry name" value="GLYCOSYLTRANSFERASE"/>
    <property type="match status" value="1"/>
</dbReference>
<dbReference type="CDD" id="cd03794">
    <property type="entry name" value="GT4_WbuB-like"/>
    <property type="match status" value="1"/>
</dbReference>
<feature type="domain" description="Glycosyltransferase subfamily 4-like N-terminal" evidence="1">
    <location>
        <begin position="6"/>
        <end position="179"/>
    </location>
</feature>
<evidence type="ECO:0000313" key="3">
    <source>
        <dbReference type="Proteomes" id="UP001334732"/>
    </source>
</evidence>
<name>A0ABZ1CGV2_9PROT</name>
<organism evidence="2 3">
    <name type="scientific">Thiobacillus sedimenti</name>
    <dbReference type="NCBI Taxonomy" id="3110231"/>
    <lineage>
        <taxon>Bacteria</taxon>
        <taxon>Pseudomonadati</taxon>
        <taxon>Pseudomonadota</taxon>
        <taxon>Betaproteobacteria</taxon>
        <taxon>Nitrosomonadales</taxon>
        <taxon>Thiobacillaceae</taxon>
        <taxon>Thiobacillus</taxon>
    </lineage>
</organism>
<sequence>MEELFVRQMQAHGVEVMWSMRRDRAGPCLQTGYGGQEVHLPLRLPVAGGAGKAVNRIAQYVCEVGLFLSLLFGKRFDIVQVRDRRYLFAFLGWVAARLRGSRFVFWSSYPFPEHLIEMAAGRRGPGRVVYWLRGRLSWFYLYRFVMAVADHVFVQSEQMLRDVARYGVPVAKMTPVPMGVPPHLLDWVATHAGEGVQSGKVVYVGTLARVRRMDQIIEAFRLVRQRNARAHLFMVGAGDSPAERAELEALTQRLGLTDAVTFTGFVPMEEAWRHAASAEVCVSPIYPSPVLNAGSPTKLVEYMALGRPLVANDHPEQAAILAESGAGLCVPWGVESFADAICELLENPEKARAMGSRGPAWVAANRTYDKLAAQVHARYLELLGGEA</sequence>
<evidence type="ECO:0000259" key="1">
    <source>
        <dbReference type="Pfam" id="PF13579"/>
    </source>
</evidence>
<keyword evidence="3" id="KW-1185">Reference proteome</keyword>
<protein>
    <submittedName>
        <fullName evidence="2">Glycosyltransferase family 4 protein</fullName>
    </submittedName>
</protein>
<gene>
    <name evidence="2" type="ORF">VA613_09960</name>
</gene>
<dbReference type="InterPro" id="IPR028098">
    <property type="entry name" value="Glyco_trans_4-like_N"/>
</dbReference>
<proteinExistence type="predicted"/>
<dbReference type="Gene3D" id="3.40.50.2000">
    <property type="entry name" value="Glycogen Phosphorylase B"/>
    <property type="match status" value="2"/>
</dbReference>
<dbReference type="Pfam" id="PF13579">
    <property type="entry name" value="Glyco_trans_4_4"/>
    <property type="match status" value="1"/>
</dbReference>
<dbReference type="SUPFAM" id="SSF53756">
    <property type="entry name" value="UDP-Glycosyltransferase/glycogen phosphorylase"/>
    <property type="match status" value="1"/>
</dbReference>